<dbReference type="AlphaFoldDB" id="A0A2I1JX34"/>
<evidence type="ECO:0000313" key="8">
    <source>
        <dbReference type="EMBL" id="PKY87913.1"/>
    </source>
</evidence>
<dbReference type="RefSeq" id="WP_101954563.1">
    <property type="nucleotide sequence ID" value="NZ_PKHE01000017.1"/>
</dbReference>
<dbReference type="Gene3D" id="2.60.40.10">
    <property type="entry name" value="Immunoglobulins"/>
    <property type="match status" value="3"/>
</dbReference>
<evidence type="ECO:0000259" key="7">
    <source>
        <dbReference type="PROSITE" id="PS50847"/>
    </source>
</evidence>
<dbReference type="PROSITE" id="PS50847">
    <property type="entry name" value="GRAM_POS_ANCHORING"/>
    <property type="match status" value="1"/>
</dbReference>
<dbReference type="InterPro" id="IPR019931">
    <property type="entry name" value="LPXTG_anchor"/>
</dbReference>
<comment type="similarity">
    <text evidence="1">Belongs to the serine-aspartate repeat-containing protein (SDr) family.</text>
</comment>
<dbReference type="PANTHER" id="PTHR36108:SF13">
    <property type="entry name" value="COLOSSIN-B-RELATED"/>
    <property type="match status" value="1"/>
</dbReference>
<evidence type="ECO:0000256" key="1">
    <source>
        <dbReference type="ARBA" id="ARBA00007257"/>
    </source>
</evidence>
<dbReference type="EMBL" id="PKHE01000017">
    <property type="protein sequence ID" value="PKY87913.1"/>
    <property type="molecule type" value="Genomic_DNA"/>
</dbReference>
<dbReference type="SUPFAM" id="SSF49478">
    <property type="entry name" value="Cna protein B-type domain"/>
    <property type="match status" value="1"/>
</dbReference>
<reference evidence="8 9" key="1">
    <citation type="submission" date="2017-12" db="EMBL/GenBank/DDBJ databases">
        <title>Phylogenetic diversity of female urinary microbiome.</title>
        <authorList>
            <person name="Thomas-White K."/>
            <person name="Wolfe A.J."/>
        </authorList>
    </citation>
    <scope>NUCLEOTIDE SEQUENCE [LARGE SCALE GENOMIC DNA]</scope>
    <source>
        <strain evidence="8 9">UMB0898</strain>
    </source>
</reference>
<protein>
    <recommendedName>
        <fullName evidence="7">Gram-positive cocci surface proteins LPxTG domain-containing protein</fullName>
    </recommendedName>
</protein>
<dbReference type="OrthoDB" id="2216808at2"/>
<dbReference type="InterPro" id="IPR041033">
    <property type="entry name" value="SpaA_PFL_dom_1"/>
</dbReference>
<evidence type="ECO:0000256" key="2">
    <source>
        <dbReference type="ARBA" id="ARBA00022512"/>
    </source>
</evidence>
<accession>A0A2I1JX34</accession>
<evidence type="ECO:0000256" key="6">
    <source>
        <dbReference type="SAM" id="Phobius"/>
    </source>
</evidence>
<proteinExistence type="inferred from homology"/>
<comment type="caution">
    <text evidence="8">The sequence shown here is derived from an EMBL/GenBank/DDBJ whole genome shotgun (WGS) entry which is preliminary data.</text>
</comment>
<dbReference type="PANTHER" id="PTHR36108">
    <property type="entry name" value="COLOSSIN-B-RELATED"/>
    <property type="match status" value="1"/>
</dbReference>
<dbReference type="InterPro" id="IPR013783">
    <property type="entry name" value="Ig-like_fold"/>
</dbReference>
<organism evidence="8 9">
    <name type="scientific">Falseniella ignava</name>
    <dbReference type="NCBI Taxonomy" id="137730"/>
    <lineage>
        <taxon>Bacteria</taxon>
        <taxon>Bacillati</taxon>
        <taxon>Bacillota</taxon>
        <taxon>Bacilli</taxon>
        <taxon>Lactobacillales</taxon>
        <taxon>Aerococcaceae</taxon>
        <taxon>Falseniella</taxon>
    </lineage>
</organism>
<keyword evidence="3" id="KW-0964">Secreted</keyword>
<evidence type="ECO:0000313" key="9">
    <source>
        <dbReference type="Proteomes" id="UP000234384"/>
    </source>
</evidence>
<dbReference type="NCBIfam" id="TIGR01167">
    <property type="entry name" value="LPXTG_anchor"/>
    <property type="match status" value="1"/>
</dbReference>
<evidence type="ECO:0000256" key="5">
    <source>
        <dbReference type="ARBA" id="ARBA00023088"/>
    </source>
</evidence>
<keyword evidence="6" id="KW-0812">Transmembrane</keyword>
<keyword evidence="5" id="KW-0572">Peptidoglycan-anchor</keyword>
<feature type="transmembrane region" description="Helical" evidence="6">
    <location>
        <begin position="370"/>
        <end position="388"/>
    </location>
</feature>
<feature type="domain" description="Gram-positive cocci surface proteins LPxTG" evidence="7">
    <location>
        <begin position="362"/>
        <end position="393"/>
    </location>
</feature>
<dbReference type="Pfam" id="PF17802">
    <property type="entry name" value="SpaA"/>
    <property type="match status" value="2"/>
</dbReference>
<keyword evidence="2" id="KW-0134">Cell wall</keyword>
<dbReference type="Proteomes" id="UP000234384">
    <property type="component" value="Unassembled WGS sequence"/>
</dbReference>
<evidence type="ECO:0000256" key="4">
    <source>
        <dbReference type="ARBA" id="ARBA00022729"/>
    </source>
</evidence>
<gene>
    <name evidence="8" type="ORF">CYJ57_06320</name>
</gene>
<keyword evidence="6" id="KW-1133">Transmembrane helix</keyword>
<sequence length="393" mass="44586">MKHLFRGTLWLTMLWMIISWVSLLQVNAAESYQLIIHDSDNPIADIHYTLWQVEDLSYLEQEEKMNNFSIAELDALFPTHYDTDKTDNQGYTEITLPAGIYYVRALSKNQFNKNIQPFFAELTSNHQRINPKSTQMNGALKIIKQDQAGKTLADVEFELYYQNGLTPLLFNEGKFTTDGKGSSLLRTDEKGEIYLEQLPAGQYELKEIKPLTGYRPLTATIKVTVNSLETTELVVYNEAVELGGYHFKKVDAEDSTLGLAGAVFEVQHWVNNEYQTYRVDSKPYMIQSAENGYFEVQNLPYGKYQLVEIQAPVLDGASYHLSTEPTPFEITAESFYNGTVMVILNHRESNKPNLPSVPNKDLPSTGEATTLPFSIIAIFILGIGYLLVRMKGK</sequence>
<evidence type="ECO:0000256" key="3">
    <source>
        <dbReference type="ARBA" id="ARBA00022525"/>
    </source>
</evidence>
<keyword evidence="6" id="KW-0472">Membrane</keyword>
<keyword evidence="4" id="KW-0732">Signal</keyword>
<name>A0A2I1JX34_9LACT</name>